<keyword evidence="6" id="KW-0333">Golgi apparatus</keyword>
<dbReference type="GO" id="GO:0005794">
    <property type="term" value="C:Golgi apparatus"/>
    <property type="evidence" value="ECO:0007669"/>
    <property type="project" value="UniProtKB-SubCell"/>
</dbReference>
<protein>
    <recommendedName>
        <fullName evidence="4">RAB6-interacting golgin</fullName>
    </recommendedName>
</protein>
<evidence type="ECO:0000256" key="7">
    <source>
        <dbReference type="ARBA" id="ARBA00023054"/>
    </source>
</evidence>
<proteinExistence type="inferred from homology"/>
<evidence type="ECO:0000256" key="3">
    <source>
        <dbReference type="ARBA" id="ARBA00005599"/>
    </source>
</evidence>
<comment type="similarity">
    <text evidence="3">Belongs to the GORAB family.</text>
</comment>
<evidence type="ECO:0000256" key="1">
    <source>
        <dbReference type="ARBA" id="ARBA00004496"/>
    </source>
</evidence>
<evidence type="ECO:0000256" key="8">
    <source>
        <dbReference type="SAM" id="MobiDB-lite"/>
    </source>
</evidence>
<feature type="region of interest" description="Disordered" evidence="8">
    <location>
        <begin position="19"/>
        <end position="50"/>
    </location>
</feature>
<keyword evidence="10" id="KW-1185">Reference proteome</keyword>
<keyword evidence="7" id="KW-0175">Coiled coil</keyword>
<evidence type="ECO:0000256" key="4">
    <source>
        <dbReference type="ARBA" id="ARBA00014130"/>
    </source>
</evidence>
<dbReference type="AlphaFoldDB" id="A0ABC8SIM3"/>
<name>A0ABC8SIM3_9AQUA</name>
<dbReference type="PANTHER" id="PTHR21470">
    <property type="entry name" value="RAB6-INTERACTING PROTEIN GORAB"/>
    <property type="match status" value="1"/>
</dbReference>
<dbReference type="Proteomes" id="UP001642360">
    <property type="component" value="Unassembled WGS sequence"/>
</dbReference>
<sequence length="145" mass="16963">MATQRQILEQQQSPMFRVKNSGIISHHGSPMNGDMEEEMSKSALSSFRTMEEEIERRKMEVMEKVQIQLGRVEEETKRLAMIREELEAFTDPMRKQVALVRKKIDVVNRELKPLGQSCQKKLVKQSERLRMMKLEELSKNIDSPS</sequence>
<comment type="subcellular location">
    <subcellularLocation>
        <location evidence="1">Cytoplasm</location>
    </subcellularLocation>
    <subcellularLocation>
        <location evidence="2">Golgi apparatus</location>
    </subcellularLocation>
</comment>
<evidence type="ECO:0000256" key="6">
    <source>
        <dbReference type="ARBA" id="ARBA00023034"/>
    </source>
</evidence>
<evidence type="ECO:0000313" key="9">
    <source>
        <dbReference type="EMBL" id="CAK9157034.1"/>
    </source>
</evidence>
<dbReference type="EMBL" id="CAUOFW020002947">
    <property type="protein sequence ID" value="CAK9157034.1"/>
    <property type="molecule type" value="Genomic_DNA"/>
</dbReference>
<reference evidence="9 10" key="1">
    <citation type="submission" date="2024-02" db="EMBL/GenBank/DDBJ databases">
        <authorList>
            <person name="Vignale AGUSTIN F."/>
            <person name="Sosa J E."/>
            <person name="Modenutti C."/>
        </authorList>
    </citation>
    <scope>NUCLEOTIDE SEQUENCE [LARGE SCALE GENOMIC DNA]</scope>
</reference>
<accession>A0ABC8SIM3</accession>
<comment type="caution">
    <text evidence="9">The sequence shown here is derived from an EMBL/GenBank/DDBJ whole genome shotgun (WGS) entry which is preliminary data.</text>
</comment>
<evidence type="ECO:0000256" key="2">
    <source>
        <dbReference type="ARBA" id="ARBA00004555"/>
    </source>
</evidence>
<organism evidence="9 10">
    <name type="scientific">Ilex paraguariensis</name>
    <name type="common">yerba mate</name>
    <dbReference type="NCBI Taxonomy" id="185542"/>
    <lineage>
        <taxon>Eukaryota</taxon>
        <taxon>Viridiplantae</taxon>
        <taxon>Streptophyta</taxon>
        <taxon>Embryophyta</taxon>
        <taxon>Tracheophyta</taxon>
        <taxon>Spermatophyta</taxon>
        <taxon>Magnoliopsida</taxon>
        <taxon>eudicotyledons</taxon>
        <taxon>Gunneridae</taxon>
        <taxon>Pentapetalae</taxon>
        <taxon>asterids</taxon>
        <taxon>campanulids</taxon>
        <taxon>Aquifoliales</taxon>
        <taxon>Aquifoliaceae</taxon>
        <taxon>Ilex</taxon>
    </lineage>
</organism>
<gene>
    <name evidence="9" type="ORF">ILEXP_LOCUS25595</name>
</gene>
<dbReference type="PANTHER" id="PTHR21470:SF2">
    <property type="entry name" value="RAB6-INTERACTING GOLGIN"/>
    <property type="match status" value="1"/>
</dbReference>
<keyword evidence="5" id="KW-0963">Cytoplasm</keyword>
<evidence type="ECO:0000256" key="5">
    <source>
        <dbReference type="ARBA" id="ARBA00022490"/>
    </source>
</evidence>
<evidence type="ECO:0000313" key="10">
    <source>
        <dbReference type="Proteomes" id="UP001642360"/>
    </source>
</evidence>
<dbReference type="Pfam" id="PF04949">
    <property type="entry name" value="Transcrip_act"/>
    <property type="match status" value="1"/>
</dbReference>
<dbReference type="InterPro" id="IPR007033">
    <property type="entry name" value="GORAB"/>
</dbReference>